<proteinExistence type="predicted"/>
<evidence type="ECO:0000259" key="1">
    <source>
        <dbReference type="Pfam" id="PF13966"/>
    </source>
</evidence>
<sequence length="212" mass="24129">MGDGPLRSLIHGPLDRDGDNLRVREVWDHQGQWSLHTLLFVLPHHVVDTIRATPKPLSLDQDDLLSWNYSTNGTFNPKSAYTISSNSVASHATCSWKWFWKVPTLPRVITFLWLACHGRLPTKGNLHSRHILHDDLCPFCLTSQETTLHILRDCPRVTPIWSTLFGSTPIPPYFHSSSTFNWIRSMTASFQLIPDPGITPWPTLFPIAAWSI</sequence>
<organism evidence="2 3">
    <name type="scientific">Quercus suber</name>
    <name type="common">Cork oak</name>
    <dbReference type="NCBI Taxonomy" id="58331"/>
    <lineage>
        <taxon>Eukaryota</taxon>
        <taxon>Viridiplantae</taxon>
        <taxon>Streptophyta</taxon>
        <taxon>Embryophyta</taxon>
        <taxon>Tracheophyta</taxon>
        <taxon>Spermatophyta</taxon>
        <taxon>Magnoliopsida</taxon>
        <taxon>eudicotyledons</taxon>
        <taxon>Gunneridae</taxon>
        <taxon>Pentapetalae</taxon>
        <taxon>rosids</taxon>
        <taxon>fabids</taxon>
        <taxon>Fagales</taxon>
        <taxon>Fagaceae</taxon>
        <taxon>Quercus</taxon>
    </lineage>
</organism>
<dbReference type="Gramene" id="rna-CFP56_65094">
    <property type="protein sequence ID" value="cds-POF26579.1"/>
    <property type="gene ID" value="gene-CFP56_65094"/>
</dbReference>
<evidence type="ECO:0000313" key="2">
    <source>
        <dbReference type="EMBL" id="KAK7855642.1"/>
    </source>
</evidence>
<feature type="domain" description="Reverse transcriptase zinc-binding" evidence="1">
    <location>
        <begin position="75"/>
        <end position="161"/>
    </location>
</feature>
<name>A0AAW0LYC4_QUESU</name>
<dbReference type="InterPro" id="IPR026960">
    <property type="entry name" value="RVT-Znf"/>
</dbReference>
<protein>
    <submittedName>
        <fullName evidence="2">Ribonuclease h protein</fullName>
    </submittedName>
</protein>
<evidence type="ECO:0000313" key="3">
    <source>
        <dbReference type="Proteomes" id="UP000237347"/>
    </source>
</evidence>
<gene>
    <name evidence="2" type="ORF">CFP56_026861</name>
</gene>
<keyword evidence="3" id="KW-1185">Reference proteome</keyword>
<accession>A0AAW0LYC4</accession>
<dbReference type="EMBL" id="PKMF04000043">
    <property type="protein sequence ID" value="KAK7855642.1"/>
    <property type="molecule type" value="Genomic_DNA"/>
</dbReference>
<dbReference type="Pfam" id="PF13966">
    <property type="entry name" value="zf-RVT"/>
    <property type="match status" value="1"/>
</dbReference>
<reference evidence="2 3" key="1">
    <citation type="journal article" date="2018" name="Sci. Data">
        <title>The draft genome sequence of cork oak.</title>
        <authorList>
            <person name="Ramos A.M."/>
            <person name="Usie A."/>
            <person name="Barbosa P."/>
            <person name="Barros P.M."/>
            <person name="Capote T."/>
            <person name="Chaves I."/>
            <person name="Simoes F."/>
            <person name="Abreu I."/>
            <person name="Carrasquinho I."/>
            <person name="Faro C."/>
            <person name="Guimaraes J.B."/>
            <person name="Mendonca D."/>
            <person name="Nobrega F."/>
            <person name="Rodrigues L."/>
            <person name="Saibo N.J.M."/>
            <person name="Varela M.C."/>
            <person name="Egas C."/>
            <person name="Matos J."/>
            <person name="Miguel C.M."/>
            <person name="Oliveira M.M."/>
            <person name="Ricardo C.P."/>
            <person name="Goncalves S."/>
        </authorList>
    </citation>
    <scope>NUCLEOTIDE SEQUENCE [LARGE SCALE GENOMIC DNA]</scope>
    <source>
        <strain evidence="3">cv. HL8</strain>
    </source>
</reference>
<dbReference type="Proteomes" id="UP000237347">
    <property type="component" value="Unassembled WGS sequence"/>
</dbReference>
<dbReference type="AlphaFoldDB" id="A0AAW0LYC4"/>
<comment type="caution">
    <text evidence="2">The sequence shown here is derived from an EMBL/GenBank/DDBJ whole genome shotgun (WGS) entry which is preliminary data.</text>
</comment>